<dbReference type="Gene3D" id="3.40.390.10">
    <property type="entry name" value="Collagenase (Catalytic Domain)"/>
    <property type="match status" value="1"/>
</dbReference>
<evidence type="ECO:0000256" key="2">
    <source>
        <dbReference type="ARBA" id="ARBA00022670"/>
    </source>
</evidence>
<dbReference type="PANTHER" id="PTHR47466:SF1">
    <property type="entry name" value="METALLOPROTEASE MEP1 (AFU_ORTHOLOGUE AFUA_1G07730)-RELATED"/>
    <property type="match status" value="1"/>
</dbReference>
<keyword evidence="7" id="KW-0482">Metalloprotease</keyword>
<dbReference type="SUPFAM" id="SSF55486">
    <property type="entry name" value="Metalloproteases ('zincins'), catalytic domain"/>
    <property type="match status" value="1"/>
</dbReference>
<sequence>MKKMFLMATLMGLCILSACDPVKPVTTKRDCGTEDFYKERLSKDNVFAREEKKLESLILEYTRKMRGNKFDFRSTNVTIPVVVHVVYNNAAQNVSDAQIQSQIDVLNRDYRRLSTEIPGGHAVFTGMASDTHFQFALARRDPNCNPTTGIIRKSTTTASFTHTNSSVATVRNPVKFNSSGGDDAWPSDRYLNIWVCNLSGTLLGYASFPADMATRPLEDGVVMDFTCFGSTGTVAAPYNLGRTATHEIGHWLNLRHIWGDDTGDPDECSADDAVTDTPVQAIENYGCPSFPHVSCSNGPNGDMFMNFMDYTDDACMYLFTNGQSERMDATFWTTRASLASSLGALPPPAAASADLFSKDTDEDVGNEANNESPVFYLTDDIWIRNTNDGLTNQEHQNPIGEQINYVYVRVRNKGCSPSTAANVKLYWAKASSGLAWPSPWDGSVTSPALMGNSIGSKPTGAVAGNGFVILEFPWTAPDPSEYSAFGADQNHFCLLSRIETATTAPFGMAVAETSNLLNNVKNNNNIVWKNVSVTDADGASHKNSVLLANYGRTAQKYTIKIKPYQGKTFGNTKVGIDKRSTFLKNVEDIRGTKGLEPTEREYVVAENGVEIKGVKMDRGEIVSIIFNLAEQKRNPRKNDKQPLFRRNVNQFLVEQYSENGELIGGQLIKIKINN</sequence>
<keyword evidence="12" id="KW-1185">Reference proteome</keyword>
<keyword evidence="8" id="KW-1015">Disulfide bond</keyword>
<gene>
    <name evidence="11" type="ORF">CLV94_0455</name>
</gene>
<dbReference type="EMBL" id="RBLC01000001">
    <property type="protein sequence ID" value="RKS25425.1"/>
    <property type="molecule type" value="Genomic_DNA"/>
</dbReference>
<dbReference type="PANTHER" id="PTHR47466">
    <property type="match status" value="1"/>
</dbReference>
<name>A0A495MJ86_9FLAO</name>
<keyword evidence="3" id="KW-0479">Metal-binding</keyword>
<keyword evidence="4 9" id="KW-0732">Signal</keyword>
<evidence type="ECO:0000256" key="1">
    <source>
        <dbReference type="ARBA" id="ARBA00008721"/>
    </source>
</evidence>
<proteinExistence type="inferred from homology"/>
<comment type="caution">
    <text evidence="11">The sequence shown here is derived from an EMBL/GenBank/DDBJ whole genome shotgun (WGS) entry which is preliminary data.</text>
</comment>
<evidence type="ECO:0000313" key="11">
    <source>
        <dbReference type="EMBL" id="RKS25425.1"/>
    </source>
</evidence>
<evidence type="ECO:0000256" key="9">
    <source>
        <dbReference type="SAM" id="SignalP"/>
    </source>
</evidence>
<dbReference type="Proteomes" id="UP000277579">
    <property type="component" value="Unassembled WGS sequence"/>
</dbReference>
<dbReference type="AlphaFoldDB" id="A0A495MJ86"/>
<evidence type="ECO:0000256" key="6">
    <source>
        <dbReference type="ARBA" id="ARBA00022833"/>
    </source>
</evidence>
<feature type="signal peptide" evidence="9">
    <location>
        <begin position="1"/>
        <end position="18"/>
    </location>
</feature>
<evidence type="ECO:0000256" key="5">
    <source>
        <dbReference type="ARBA" id="ARBA00022801"/>
    </source>
</evidence>
<keyword evidence="6" id="KW-0862">Zinc</keyword>
<protein>
    <submittedName>
        <fullName evidence="11">Pregnancy-associated plasma protein-A</fullName>
    </submittedName>
</protein>
<dbReference type="InterPro" id="IPR024079">
    <property type="entry name" value="MetalloPept_cat_dom_sf"/>
</dbReference>
<keyword evidence="5" id="KW-0378">Hydrolase</keyword>
<evidence type="ECO:0000256" key="3">
    <source>
        <dbReference type="ARBA" id="ARBA00022723"/>
    </source>
</evidence>
<feature type="chain" id="PRO_5019724100" evidence="9">
    <location>
        <begin position="19"/>
        <end position="674"/>
    </location>
</feature>
<evidence type="ECO:0000256" key="8">
    <source>
        <dbReference type="ARBA" id="ARBA00023157"/>
    </source>
</evidence>
<dbReference type="CDD" id="cd04275">
    <property type="entry name" value="ZnMc_pappalysin_like"/>
    <property type="match status" value="1"/>
</dbReference>
<dbReference type="GO" id="GO:0006508">
    <property type="term" value="P:proteolysis"/>
    <property type="evidence" value="ECO:0007669"/>
    <property type="project" value="UniProtKB-KW"/>
</dbReference>
<dbReference type="PROSITE" id="PS51257">
    <property type="entry name" value="PROKAR_LIPOPROTEIN"/>
    <property type="match status" value="1"/>
</dbReference>
<dbReference type="GO" id="GO:0046872">
    <property type="term" value="F:metal ion binding"/>
    <property type="evidence" value="ECO:0007669"/>
    <property type="project" value="UniProtKB-KW"/>
</dbReference>
<evidence type="ECO:0000313" key="12">
    <source>
        <dbReference type="Proteomes" id="UP000277579"/>
    </source>
</evidence>
<dbReference type="RefSeq" id="WP_211331173.1">
    <property type="nucleotide sequence ID" value="NZ_RBLC01000001.1"/>
</dbReference>
<evidence type="ECO:0000256" key="7">
    <source>
        <dbReference type="ARBA" id="ARBA00023049"/>
    </source>
</evidence>
<evidence type="ECO:0000259" key="10">
    <source>
        <dbReference type="Pfam" id="PF05572"/>
    </source>
</evidence>
<comment type="similarity">
    <text evidence="1">Belongs to the peptidase M43B family.</text>
</comment>
<reference evidence="11 12" key="1">
    <citation type="submission" date="2018-10" db="EMBL/GenBank/DDBJ databases">
        <title>Genomic Encyclopedia of Archaeal and Bacterial Type Strains, Phase II (KMG-II): from individual species to whole genera.</title>
        <authorList>
            <person name="Goeker M."/>
        </authorList>
    </citation>
    <scope>NUCLEOTIDE SEQUENCE [LARGE SCALE GENOMIC DNA]</scope>
    <source>
        <strain evidence="11 12">DSM 29537</strain>
    </source>
</reference>
<organism evidence="11 12">
    <name type="scientific">Flavobacterium endophyticum</name>
    <dbReference type="NCBI Taxonomy" id="1540163"/>
    <lineage>
        <taxon>Bacteria</taxon>
        <taxon>Pseudomonadati</taxon>
        <taxon>Bacteroidota</taxon>
        <taxon>Flavobacteriia</taxon>
        <taxon>Flavobacteriales</taxon>
        <taxon>Flavobacteriaceae</taxon>
        <taxon>Flavobacterium</taxon>
    </lineage>
</organism>
<keyword evidence="2" id="KW-0645">Protease</keyword>
<accession>A0A495MJ86</accession>
<evidence type="ECO:0000256" key="4">
    <source>
        <dbReference type="ARBA" id="ARBA00022729"/>
    </source>
</evidence>
<dbReference type="InterPro" id="IPR008754">
    <property type="entry name" value="Peptidase_M43"/>
</dbReference>
<feature type="domain" description="Peptidase M43 pregnancy-associated plasma-A" evidence="10">
    <location>
        <begin position="182"/>
        <end position="329"/>
    </location>
</feature>
<dbReference type="GO" id="GO:0008237">
    <property type="term" value="F:metallopeptidase activity"/>
    <property type="evidence" value="ECO:0007669"/>
    <property type="project" value="UniProtKB-KW"/>
</dbReference>
<dbReference type="Pfam" id="PF05572">
    <property type="entry name" value="Peptidase_M43"/>
    <property type="match status" value="1"/>
</dbReference>